<reference evidence="1" key="1">
    <citation type="submission" date="2019-08" db="EMBL/GenBank/DDBJ databases">
        <authorList>
            <person name="Kucharzyk K."/>
            <person name="Murdoch R.W."/>
            <person name="Higgins S."/>
            <person name="Loffler F."/>
        </authorList>
    </citation>
    <scope>NUCLEOTIDE SEQUENCE</scope>
</reference>
<protein>
    <submittedName>
        <fullName evidence="1">Uncharacterized protein</fullName>
    </submittedName>
</protein>
<proteinExistence type="predicted"/>
<accession>A0A645JE86</accession>
<dbReference type="AlphaFoldDB" id="A0A645JE86"/>
<organism evidence="1">
    <name type="scientific">bioreactor metagenome</name>
    <dbReference type="NCBI Taxonomy" id="1076179"/>
    <lineage>
        <taxon>unclassified sequences</taxon>
        <taxon>metagenomes</taxon>
        <taxon>ecological metagenomes</taxon>
    </lineage>
</organism>
<gene>
    <name evidence="1" type="ORF">SDC9_209385</name>
</gene>
<evidence type="ECO:0000313" key="1">
    <source>
        <dbReference type="EMBL" id="MPN61647.1"/>
    </source>
</evidence>
<comment type="caution">
    <text evidence="1">The sequence shown here is derived from an EMBL/GenBank/DDBJ whole genome shotgun (WGS) entry which is preliminary data.</text>
</comment>
<dbReference type="EMBL" id="VSSQ01138527">
    <property type="protein sequence ID" value="MPN61647.1"/>
    <property type="molecule type" value="Genomic_DNA"/>
</dbReference>
<sequence>MGHLFHELHVTHQQACGLVFAADGRGARTQLWWVPLFTLLAPGLAWATKFLAARPVATAALARVGGSRCRSIGPVGSAFPVARRRIPFRCLGAGGRRRAAGHGGGACRLLRPDIGEVARVQLGQGCDF</sequence>
<name>A0A645JE86_9ZZZZ</name>